<dbReference type="InterPro" id="IPR027417">
    <property type="entry name" value="P-loop_NTPase"/>
</dbReference>
<accession>A0ABW3SYU4</accession>
<feature type="domain" description="Phosphoribulokinase/uridine kinase" evidence="1">
    <location>
        <begin position="25"/>
        <end position="155"/>
    </location>
</feature>
<sequence>MQQPTDLSGVLDALAPLRPPSAPFIVGITGAVAAGKSVFAGQLAEALSARGERVESVSTDGFLMTNARLAELGLTDRKGFPESYDHTALARALTEIRLGPSTFPAYSHITYDVDETLARRIDPPDVLILEGLALRRPETGPAKLLDALIYIDAEEADLEAWYVARFLGFWAAAEDDPQSFYFRFRHMDEAAVTGLARMVWAQVNLKNLREHIVDARAVADLVIRKGADHAILTLETSGAA</sequence>
<dbReference type="InterPro" id="IPR006083">
    <property type="entry name" value="PRK/URK"/>
</dbReference>
<protein>
    <recommendedName>
        <fullName evidence="1">Phosphoribulokinase/uridine kinase domain-containing protein</fullName>
    </recommendedName>
</protein>
<dbReference type="RefSeq" id="WP_377352921.1">
    <property type="nucleotide sequence ID" value="NZ_JBHTLQ010000009.1"/>
</dbReference>
<evidence type="ECO:0000313" key="3">
    <source>
        <dbReference type="Proteomes" id="UP001597216"/>
    </source>
</evidence>
<dbReference type="SUPFAM" id="SSF52540">
    <property type="entry name" value="P-loop containing nucleoside triphosphate hydrolases"/>
    <property type="match status" value="1"/>
</dbReference>
<evidence type="ECO:0000313" key="2">
    <source>
        <dbReference type="EMBL" id="MFD1190064.1"/>
    </source>
</evidence>
<gene>
    <name evidence="2" type="ORF">ACFQ27_05680</name>
</gene>
<dbReference type="EMBL" id="JBHTLQ010000009">
    <property type="protein sequence ID" value="MFD1190064.1"/>
    <property type="molecule type" value="Genomic_DNA"/>
</dbReference>
<dbReference type="Pfam" id="PF00485">
    <property type="entry name" value="PRK"/>
    <property type="match status" value="1"/>
</dbReference>
<evidence type="ECO:0000259" key="1">
    <source>
        <dbReference type="Pfam" id="PF00485"/>
    </source>
</evidence>
<organism evidence="2 3">
    <name type="scientific">Phenylobacterium conjunctum</name>
    <dbReference type="NCBI Taxonomy" id="1298959"/>
    <lineage>
        <taxon>Bacteria</taxon>
        <taxon>Pseudomonadati</taxon>
        <taxon>Pseudomonadota</taxon>
        <taxon>Alphaproteobacteria</taxon>
        <taxon>Caulobacterales</taxon>
        <taxon>Caulobacteraceae</taxon>
        <taxon>Phenylobacterium</taxon>
    </lineage>
</organism>
<dbReference type="PANTHER" id="PTHR10285">
    <property type="entry name" value="URIDINE KINASE"/>
    <property type="match status" value="1"/>
</dbReference>
<dbReference type="Proteomes" id="UP001597216">
    <property type="component" value="Unassembled WGS sequence"/>
</dbReference>
<keyword evidence="3" id="KW-1185">Reference proteome</keyword>
<comment type="caution">
    <text evidence="2">The sequence shown here is derived from an EMBL/GenBank/DDBJ whole genome shotgun (WGS) entry which is preliminary data.</text>
</comment>
<proteinExistence type="predicted"/>
<name>A0ABW3SYU4_9CAUL</name>
<reference evidence="3" key="1">
    <citation type="journal article" date="2019" name="Int. J. Syst. Evol. Microbiol.">
        <title>The Global Catalogue of Microorganisms (GCM) 10K type strain sequencing project: providing services to taxonomists for standard genome sequencing and annotation.</title>
        <authorList>
            <consortium name="The Broad Institute Genomics Platform"/>
            <consortium name="The Broad Institute Genome Sequencing Center for Infectious Disease"/>
            <person name="Wu L."/>
            <person name="Ma J."/>
        </authorList>
    </citation>
    <scope>NUCLEOTIDE SEQUENCE [LARGE SCALE GENOMIC DNA]</scope>
    <source>
        <strain evidence="3">CCUG 55074</strain>
    </source>
</reference>
<dbReference type="Gene3D" id="3.40.50.300">
    <property type="entry name" value="P-loop containing nucleotide triphosphate hydrolases"/>
    <property type="match status" value="1"/>
</dbReference>